<protein>
    <recommendedName>
        <fullName evidence="4">Lipoprotein</fullName>
    </recommendedName>
</protein>
<proteinExistence type="predicted"/>
<feature type="chain" id="PRO_5043476660" description="Lipoprotein" evidence="1">
    <location>
        <begin position="27"/>
        <end position="116"/>
    </location>
</feature>
<reference evidence="2" key="2">
    <citation type="journal article" date="2022" name="Sci. Total Environ.">
        <title>Prevalence, transmission, and molecular epidemiology of tet(X)-positive bacteria among humans, animals, and environmental niches in China: An epidemiological, and genomic-based study.</title>
        <authorList>
            <person name="Dong N."/>
            <person name="Zeng Y."/>
            <person name="Cai C."/>
            <person name="Sun C."/>
            <person name="Lu J."/>
            <person name="Liu C."/>
            <person name="Zhou H."/>
            <person name="Sun Q."/>
            <person name="Shu L."/>
            <person name="Wang H."/>
            <person name="Wang Y."/>
            <person name="Wang S."/>
            <person name="Wu C."/>
            <person name="Chan E.W."/>
            <person name="Chen G."/>
            <person name="Shen Z."/>
            <person name="Chen S."/>
            <person name="Zhang R."/>
        </authorList>
    </citation>
    <scope>NUCLEOTIDE SEQUENCE</scope>
    <source>
        <strain evidence="2">DF46-2-2</strain>
    </source>
</reference>
<dbReference type="Proteomes" id="UP001173465">
    <property type="component" value="Unassembled WGS sequence"/>
</dbReference>
<dbReference type="EMBL" id="JACANB010000008">
    <property type="protein sequence ID" value="MDM1697069.1"/>
    <property type="molecule type" value="Genomic_DNA"/>
</dbReference>
<evidence type="ECO:0000313" key="2">
    <source>
        <dbReference type="EMBL" id="MDM1697069.1"/>
    </source>
</evidence>
<keyword evidence="1" id="KW-0732">Signal</keyword>
<dbReference type="AlphaFoldDB" id="A0AAW7DSH9"/>
<sequence>MIKLNKANRYGLCGLLLLLLAGCAQPTQSPRATLYDCWDASARELSACSDAACRSQSLGNAKNCAAKAQPDQAFCAQVPATVALQQEVLALSCKPYLEAFSECQQALRHIAGACSR</sequence>
<evidence type="ECO:0000256" key="1">
    <source>
        <dbReference type="SAM" id="SignalP"/>
    </source>
</evidence>
<name>A0AAW7DSH9_9GAMM</name>
<gene>
    <name evidence="2" type="ORF">HX099_10425</name>
</gene>
<accession>A0AAW7DSH9</accession>
<dbReference type="RefSeq" id="WP_286594330.1">
    <property type="nucleotide sequence ID" value="NZ_JACANB010000008.1"/>
</dbReference>
<evidence type="ECO:0000313" key="3">
    <source>
        <dbReference type="Proteomes" id="UP001173465"/>
    </source>
</evidence>
<organism evidence="2 3">
    <name type="scientific">Thiopseudomonas alkaliphila</name>
    <dbReference type="NCBI Taxonomy" id="1697053"/>
    <lineage>
        <taxon>Bacteria</taxon>
        <taxon>Pseudomonadati</taxon>
        <taxon>Pseudomonadota</taxon>
        <taxon>Gammaproteobacteria</taxon>
        <taxon>Pseudomonadales</taxon>
        <taxon>Pseudomonadaceae</taxon>
        <taxon>Thiopseudomonas</taxon>
    </lineage>
</organism>
<dbReference type="PROSITE" id="PS51257">
    <property type="entry name" value="PROKAR_LIPOPROTEIN"/>
    <property type="match status" value="1"/>
</dbReference>
<feature type="signal peptide" evidence="1">
    <location>
        <begin position="1"/>
        <end position="26"/>
    </location>
</feature>
<reference evidence="2" key="1">
    <citation type="submission" date="2020-06" db="EMBL/GenBank/DDBJ databases">
        <authorList>
            <person name="Dong N."/>
        </authorList>
    </citation>
    <scope>NUCLEOTIDE SEQUENCE</scope>
    <source>
        <strain evidence="2">DF46-2-2</strain>
    </source>
</reference>
<comment type="caution">
    <text evidence="2">The sequence shown here is derived from an EMBL/GenBank/DDBJ whole genome shotgun (WGS) entry which is preliminary data.</text>
</comment>
<evidence type="ECO:0008006" key="4">
    <source>
        <dbReference type="Google" id="ProtNLM"/>
    </source>
</evidence>